<dbReference type="InterPro" id="IPR006311">
    <property type="entry name" value="TAT_signal"/>
</dbReference>
<name>A0ABY3RFX4_9BRAD</name>
<protein>
    <submittedName>
        <fullName evidence="2">Uncharacterized protein</fullName>
    </submittedName>
</protein>
<evidence type="ECO:0000256" key="1">
    <source>
        <dbReference type="SAM" id="MobiDB-lite"/>
    </source>
</evidence>
<organism evidence="2 3">
    <name type="scientific">Bradyrhizobium ontarionense</name>
    <dbReference type="NCBI Taxonomy" id="2898149"/>
    <lineage>
        <taxon>Bacteria</taxon>
        <taxon>Pseudomonadati</taxon>
        <taxon>Pseudomonadota</taxon>
        <taxon>Alphaproteobacteria</taxon>
        <taxon>Hyphomicrobiales</taxon>
        <taxon>Nitrobacteraceae</taxon>
        <taxon>Bradyrhizobium</taxon>
    </lineage>
</organism>
<dbReference type="RefSeq" id="WP_231325436.1">
    <property type="nucleotide sequence ID" value="NZ_CP088156.1"/>
</dbReference>
<dbReference type="Proteomes" id="UP001431010">
    <property type="component" value="Chromosome"/>
</dbReference>
<evidence type="ECO:0000313" key="3">
    <source>
        <dbReference type="Proteomes" id="UP001431010"/>
    </source>
</evidence>
<dbReference type="PROSITE" id="PS51318">
    <property type="entry name" value="TAT"/>
    <property type="match status" value="1"/>
</dbReference>
<reference evidence="2" key="1">
    <citation type="journal article" date="2024" name="Antonie Van Leeuwenhoek">
        <title>Bradyrhizobium ontarionense sp. nov., a novel bacterial symbiont isolated from Aeschynomene indica (Indian jointvetch), harbours photosynthesis, nitrogen fixation and nitrous oxide (N2O) reductase genes.</title>
        <authorList>
            <person name="Bromfield E.S.P."/>
            <person name="Cloutier S."/>
        </authorList>
    </citation>
    <scope>NUCLEOTIDE SEQUENCE</scope>
    <source>
        <strain evidence="2">A19</strain>
    </source>
</reference>
<keyword evidence="3" id="KW-1185">Reference proteome</keyword>
<dbReference type="EMBL" id="CP088156">
    <property type="protein sequence ID" value="UFZ06355.1"/>
    <property type="molecule type" value="Genomic_DNA"/>
</dbReference>
<accession>A0ABY3RFX4</accession>
<feature type="compositionally biased region" description="Low complexity" evidence="1">
    <location>
        <begin position="264"/>
        <end position="275"/>
    </location>
</feature>
<sequence>MQLDLKMTSKHQFVENVSRRDFLKIGLTTAGGLALQGGLLGPGFAMERLPTLAYRLLRDTDFLNVEVRFINFERKDGNLLPLGLGQSSVAVIFPPQNLAEAIFDERHAPNSGFENDPLKEAENHGNSPVPPVSSFISGPSWVVFDVPDHMEPFKLDEPESWWPALERLSLRVPRGAIPPTVSQAPTGIQRYVPQMPTSTETALEIPFRLYISPGPNTRFSASALSRKDSTSARRTGADSYNQLLAKNQNTAKYGKKPSKAGILPPKDAGPKVGAGAPPPESAPRIDEPVELWNASLTSRDPVKPAGLPPGTTNIPEELAPPKRVVLQARAVYSPDYQRKSEPRFSLYYPAERPLSLHALTRHRLVRQMSEGDGQIDIEHLVLTAMGADANFYYASQKTVDEIIREQIAEKGDPGTELRMWKHRIVIGRDVFFVEAFFGFLFPFCHPSIYVELTQRKFVSYAEGTDAAALSAPGAYLLKRRFILVQDPLKNYAGSDNPVGRMMPAKRVTLRTVRSPDLADPAIETDADGGKGLYFWPRLETTEDIVKWETEVEDESGQKSITPDARLWFASNIVKGHRQYGKKVAAERTIPFPSSKIAFAPEKGPSTQIALAVPKRIQDLRKNPPISLDQAKQKINQAAKDALGDLDLQTKKIADVGKDLLDKLGKELDTVTVGVVDDVLHVADGYVAKLKKLNELGATLETKAITFTSNFVQHEVEIVDRLISELAKITKIEGVDQLIKNLHDGLDVFADKIDEAARHRIADALGALIETSKAIEKDADKALADFRAKSKEYLAQYQKFRDEAAKFGSGIFHTGIEAASVVIPAVKGMLPDVPEREIKLVEDYITGGFRSAQNGVYAKLTEAIGKAEDIGGQIKNGLAKPSTVISGISRELGAVASQTADKVKEIARTDFNKFTNDLSDAVPDAKVFGVIPLRKIIAAVGRGQMPDINVIELPEKIERNWSWAVPVKRQNFGILTFAPVSDITAGLIITSKTTVNIPKPKDLVGGAKPQAVVTLDAFLGKIQGSPKPTQIDPGPGRQKTPVIAINLLDLLEVQVAELRIQASYTSGQPIPTPTVKPILASKPVKFLGPLAFLGALQNGLSFGGLDLGIDTDFIHVKSSTTIPPIAFGAFSCRNLALKSGLALPLGDRTLRYEFAFSSFEKPFELSVMGFAGRGYFSAAFESNGNRELIGALEFGGALSFDIGIASGGLYVMAGGYLKITNSSTELAGYLRAGGQLDVLGLVHVCVEFFLALAYRRSGSDSLLYGYCEITVSIDVTVYSYDVHLGMEKTIAGSKGQSESNGQDQPQGLVLLDAPVGAETLKFVRASRATFVPANAPDPDQVRSYFPTAKDKAERKKRGWRFEPANWESDYWAKFDYSRT</sequence>
<gene>
    <name evidence="2" type="ORF">LQG66_08680</name>
</gene>
<feature type="region of interest" description="Disordered" evidence="1">
    <location>
        <begin position="248"/>
        <end position="316"/>
    </location>
</feature>
<evidence type="ECO:0000313" key="2">
    <source>
        <dbReference type="EMBL" id="UFZ06355.1"/>
    </source>
</evidence>
<proteinExistence type="predicted"/>